<dbReference type="Pfam" id="PF16488">
    <property type="entry name" value="ArgoL2"/>
    <property type="match status" value="1"/>
</dbReference>
<dbReference type="Gene3D" id="3.40.50.2300">
    <property type="match status" value="1"/>
</dbReference>
<dbReference type="PROSITE" id="PS50822">
    <property type="entry name" value="PIWI"/>
    <property type="match status" value="1"/>
</dbReference>
<feature type="domain" description="Piwi" evidence="3">
    <location>
        <begin position="622"/>
        <end position="944"/>
    </location>
</feature>
<dbReference type="InterPro" id="IPR036085">
    <property type="entry name" value="PAZ_dom_sf"/>
</dbReference>
<dbReference type="InterPro" id="IPR032472">
    <property type="entry name" value="ArgoL2"/>
</dbReference>
<dbReference type="InterPro" id="IPR032474">
    <property type="entry name" value="Argonaute_N"/>
</dbReference>
<dbReference type="STRING" id="45235.A0A2K3Q752"/>
<dbReference type="InterPro" id="IPR012337">
    <property type="entry name" value="RNaseH-like_sf"/>
</dbReference>
<dbReference type="SMART" id="SM01163">
    <property type="entry name" value="DUF1785"/>
    <property type="match status" value="1"/>
</dbReference>
<dbReference type="InterPro" id="IPR003100">
    <property type="entry name" value="PAZ_dom"/>
</dbReference>
<protein>
    <submittedName>
        <fullName evidence="4">Protein argonaute 5</fullName>
    </submittedName>
</protein>
<reference evidence="4 5" key="1">
    <citation type="submission" date="2017-08" db="EMBL/GenBank/DDBJ databases">
        <title>Harnessing the power of phylogenomics to disentangle the directionality and signatures of interkingdom host jumping in the parasitic fungal genus Tolypocladium.</title>
        <authorList>
            <person name="Quandt C.A."/>
            <person name="Patterson W."/>
            <person name="Spatafora J.W."/>
        </authorList>
    </citation>
    <scope>NUCLEOTIDE SEQUENCE [LARGE SCALE GENOMIC DNA]</scope>
    <source>
        <strain evidence="4 5">CBS 113982</strain>
    </source>
</reference>
<dbReference type="CDD" id="cd04657">
    <property type="entry name" value="Piwi_ago-like"/>
    <property type="match status" value="1"/>
</dbReference>
<dbReference type="EMBL" id="NRSZ01001106">
    <property type="protein sequence ID" value="PNY23392.1"/>
    <property type="molecule type" value="Genomic_DNA"/>
</dbReference>
<dbReference type="Pfam" id="PF08699">
    <property type="entry name" value="ArgoL1"/>
    <property type="match status" value="1"/>
</dbReference>
<organism evidence="4 5">
    <name type="scientific">Tolypocladium capitatum</name>
    <dbReference type="NCBI Taxonomy" id="45235"/>
    <lineage>
        <taxon>Eukaryota</taxon>
        <taxon>Fungi</taxon>
        <taxon>Dikarya</taxon>
        <taxon>Ascomycota</taxon>
        <taxon>Pezizomycotina</taxon>
        <taxon>Sordariomycetes</taxon>
        <taxon>Hypocreomycetidae</taxon>
        <taxon>Hypocreales</taxon>
        <taxon>Ophiocordycipitaceae</taxon>
        <taxon>Tolypocladium</taxon>
    </lineage>
</organism>
<dbReference type="CDD" id="cd02846">
    <property type="entry name" value="PAZ_argonaute_like"/>
    <property type="match status" value="1"/>
</dbReference>
<dbReference type="Pfam" id="PF02171">
    <property type="entry name" value="Piwi"/>
    <property type="match status" value="1"/>
</dbReference>
<evidence type="ECO:0000259" key="3">
    <source>
        <dbReference type="PROSITE" id="PS50822"/>
    </source>
</evidence>
<comment type="caution">
    <text evidence="4">The sequence shown here is derived from an EMBL/GenBank/DDBJ whole genome shotgun (WGS) entry which is preliminary data.</text>
</comment>
<dbReference type="SMART" id="SM00950">
    <property type="entry name" value="Piwi"/>
    <property type="match status" value="1"/>
</dbReference>
<dbReference type="SUPFAM" id="SSF101690">
    <property type="entry name" value="PAZ domain"/>
    <property type="match status" value="1"/>
</dbReference>
<dbReference type="Gene3D" id="3.30.420.10">
    <property type="entry name" value="Ribonuclease H-like superfamily/Ribonuclease H"/>
    <property type="match status" value="1"/>
</dbReference>
<dbReference type="InterPro" id="IPR036397">
    <property type="entry name" value="RNaseH_sf"/>
</dbReference>
<feature type="domain" description="PAZ" evidence="2">
    <location>
        <begin position="333"/>
        <end position="440"/>
    </location>
</feature>
<dbReference type="Pfam" id="PF16486">
    <property type="entry name" value="ArgoN"/>
    <property type="match status" value="1"/>
</dbReference>
<dbReference type="AlphaFoldDB" id="A0A2K3Q752"/>
<dbReference type="PROSITE" id="PS50821">
    <property type="entry name" value="PAZ"/>
    <property type="match status" value="1"/>
</dbReference>
<feature type="non-terminal residue" evidence="4">
    <location>
        <position position="961"/>
    </location>
</feature>
<dbReference type="GO" id="GO:0003723">
    <property type="term" value="F:RNA binding"/>
    <property type="evidence" value="ECO:0007669"/>
    <property type="project" value="InterPro"/>
</dbReference>
<keyword evidence="5" id="KW-1185">Reference proteome</keyword>
<name>A0A2K3Q752_9HYPO</name>
<gene>
    <name evidence="4" type="ORF">TCAP_06661</name>
</gene>
<dbReference type="InterPro" id="IPR014811">
    <property type="entry name" value="ArgoL1"/>
</dbReference>
<dbReference type="OrthoDB" id="10252740at2759"/>
<evidence type="ECO:0000313" key="5">
    <source>
        <dbReference type="Proteomes" id="UP000236621"/>
    </source>
</evidence>
<evidence type="ECO:0000256" key="1">
    <source>
        <dbReference type="SAM" id="MobiDB-lite"/>
    </source>
</evidence>
<dbReference type="InterPro" id="IPR003165">
    <property type="entry name" value="Piwi"/>
</dbReference>
<dbReference type="Gene3D" id="2.170.260.10">
    <property type="entry name" value="paz domain"/>
    <property type="match status" value="1"/>
</dbReference>
<proteinExistence type="predicted"/>
<feature type="region of interest" description="Disordered" evidence="1">
    <location>
        <begin position="366"/>
        <end position="390"/>
    </location>
</feature>
<feature type="compositionally biased region" description="Gly residues" evidence="1">
    <location>
        <begin position="1"/>
        <end position="31"/>
    </location>
</feature>
<sequence>MSTRGGHGPRGRGGAPRGAGASFRGGHGGGPQVFSPSSGVPAPSQAVASVEDALQIGRAAPHLGSLRLQDTFPTRPGYGTRGRPVVLWANYVALTASPELVLYRYDVSSVSPAAAGKKLAQIIRLLLQAPELAQLKGDIVTDFRSTIISRHRFEDQTVAVRYRAEDQDEPRPGSAPYEVQLKFTTVLAVAQLTEYLTSTNLSAHYDEQLPMMQAFNIFLNHYAKSSGNLATIGASKTFSLSDQSDTWDLSNCLTAVRGFFASVRAATARVLVNVNVSHGAFYQEGPLDQFMLRSGAQRGLYKLEAFLRRLRVKTTHLKEKRSKAGEVVPRVKTVFGFANKNDGHGLAHPPRVRAFGAGPRDVEFWLEPGPASGTPASAGQKKGGKKAKPAETAGGRYISVYEFFVSAYGIRIANPDLPVVNVGNRENTTYLPAQVCYVIPGQPAKTKLDPAQTQNMIRFAVRGPAQNATSIVTKGLQTAGLSPGTNPLLGQFGITVSPGLITVPGRVLANPQIVYRNKRAQMMAGGWNMVPRDSPSLKFNVGARVKSWSCLYIEMPQDMYPGAHKFTSQTLKDVVRGFHAVLVDTGIAASPPLEPLQRVQLSDTDDPQLEPFLERAARSLQLLLVILPASPIPLYNRIKQLGDVRYGVHTICSVGKKLAKPQGQDQYFRNEALKLNLKLGGSNQLVESARGDIMAEDKTMVVGIDVTHPSPGSAPLAPSVAGCVASIDRWLGQWPAVLRIQPQRRQEMVGDLKDMLKSRLRLWRDKGKHAALPENILVYRDGVSEGQYQAVLDEELPSLRAACGETYAAADQTRGLPRLTVVVVGKRHHTRFYATAQADADRSGNTKPGTVVDRGVTEARRWDFFLQAHAALQGTARPAHYVVLLDEIFGRRHARSRGAEAADELQQLTQSMCYVFGRATKAVGVCTPAYYADVACERARCYLGGLSDTPSPSAAPSAAGA</sequence>
<dbReference type="Proteomes" id="UP000236621">
    <property type="component" value="Unassembled WGS sequence"/>
</dbReference>
<dbReference type="InterPro" id="IPR045246">
    <property type="entry name" value="Piwi_ago-like"/>
</dbReference>
<accession>A0A2K3Q752</accession>
<evidence type="ECO:0000259" key="2">
    <source>
        <dbReference type="PROSITE" id="PS50821"/>
    </source>
</evidence>
<dbReference type="SUPFAM" id="SSF53098">
    <property type="entry name" value="Ribonuclease H-like"/>
    <property type="match status" value="1"/>
</dbReference>
<dbReference type="PANTHER" id="PTHR22891">
    <property type="entry name" value="EUKARYOTIC TRANSLATION INITIATION FACTOR 2C"/>
    <property type="match status" value="1"/>
</dbReference>
<dbReference type="Pfam" id="PF02170">
    <property type="entry name" value="PAZ"/>
    <property type="match status" value="1"/>
</dbReference>
<evidence type="ECO:0000313" key="4">
    <source>
        <dbReference type="EMBL" id="PNY23392.1"/>
    </source>
</evidence>
<feature type="region of interest" description="Disordered" evidence="1">
    <location>
        <begin position="1"/>
        <end position="46"/>
    </location>
</feature>